<evidence type="ECO:0000256" key="4">
    <source>
        <dbReference type="ARBA" id="ARBA00022763"/>
    </source>
</evidence>
<name>A0ABQ6VD92_9CORY</name>
<evidence type="ECO:0000256" key="1">
    <source>
        <dbReference type="ARBA" id="ARBA00003065"/>
    </source>
</evidence>
<keyword evidence="4 8" id="KW-0227">DNA damage</keyword>
<dbReference type="SUPFAM" id="SSF50249">
    <property type="entry name" value="Nucleic acid-binding proteins"/>
    <property type="match status" value="1"/>
</dbReference>
<dbReference type="HAMAP" id="MF_00201">
    <property type="entry name" value="RecO"/>
    <property type="match status" value="1"/>
</dbReference>
<evidence type="ECO:0000256" key="5">
    <source>
        <dbReference type="ARBA" id="ARBA00023172"/>
    </source>
</evidence>
<evidence type="ECO:0000256" key="3">
    <source>
        <dbReference type="ARBA" id="ARBA00021310"/>
    </source>
</evidence>
<comment type="similarity">
    <text evidence="2 8">Belongs to the RecO family.</text>
</comment>
<dbReference type="PANTHER" id="PTHR33991">
    <property type="entry name" value="DNA REPAIR PROTEIN RECO"/>
    <property type="match status" value="1"/>
</dbReference>
<dbReference type="PANTHER" id="PTHR33991:SF1">
    <property type="entry name" value="DNA REPAIR PROTEIN RECO"/>
    <property type="match status" value="1"/>
</dbReference>
<feature type="domain" description="DNA replication/recombination mediator RecO N-terminal" evidence="9">
    <location>
        <begin position="6"/>
        <end position="72"/>
    </location>
</feature>
<dbReference type="InterPro" id="IPR042242">
    <property type="entry name" value="RecO_C"/>
</dbReference>
<dbReference type="InterPro" id="IPR012340">
    <property type="entry name" value="NA-bd_OB-fold"/>
</dbReference>
<evidence type="ECO:0000256" key="8">
    <source>
        <dbReference type="HAMAP-Rule" id="MF_00201"/>
    </source>
</evidence>
<reference evidence="10 11" key="1">
    <citation type="submission" date="2019-10" db="EMBL/GenBank/DDBJ databases">
        <title>Corynebacterium sp novel species isolated from the respiratory tract of Marmot.</title>
        <authorList>
            <person name="Zhang G."/>
        </authorList>
    </citation>
    <scope>NUCLEOTIDE SEQUENCE [LARGE SCALE GENOMIC DNA]</scope>
    <source>
        <strain evidence="10 11">336</strain>
    </source>
</reference>
<keyword evidence="6 8" id="KW-0234">DNA repair</keyword>
<keyword evidence="5 8" id="KW-0233">DNA recombination</keyword>
<evidence type="ECO:0000313" key="10">
    <source>
        <dbReference type="EMBL" id="KAB3520900.1"/>
    </source>
</evidence>
<evidence type="ECO:0000256" key="6">
    <source>
        <dbReference type="ARBA" id="ARBA00023204"/>
    </source>
</evidence>
<dbReference type="NCBIfam" id="TIGR00613">
    <property type="entry name" value="reco"/>
    <property type="match status" value="1"/>
</dbReference>
<dbReference type="InterPro" id="IPR037278">
    <property type="entry name" value="ARFGAP/RecO"/>
</dbReference>
<dbReference type="Pfam" id="PF02565">
    <property type="entry name" value="RecO_C"/>
    <property type="match status" value="1"/>
</dbReference>
<organism evidence="10 11">
    <name type="scientific">Corynebacterium zhongnanshanii</name>
    <dbReference type="NCBI Taxonomy" id="2768834"/>
    <lineage>
        <taxon>Bacteria</taxon>
        <taxon>Bacillati</taxon>
        <taxon>Actinomycetota</taxon>
        <taxon>Actinomycetes</taxon>
        <taxon>Mycobacteriales</taxon>
        <taxon>Corynebacteriaceae</taxon>
        <taxon>Corynebacterium</taxon>
    </lineage>
</organism>
<evidence type="ECO:0000256" key="7">
    <source>
        <dbReference type="ARBA" id="ARBA00033409"/>
    </source>
</evidence>
<dbReference type="Gene3D" id="2.40.50.140">
    <property type="entry name" value="Nucleic acid-binding proteins"/>
    <property type="match status" value="1"/>
</dbReference>
<gene>
    <name evidence="8 10" type="primary">recO</name>
    <name evidence="10" type="ORF">F8377_06600</name>
</gene>
<sequence length="275" mass="29305">MATRPNYRDEAFIVRSYKLGEADMIFVLLTREHGVVRAVAQGVRKTKSRFGAHLDRFCRVNVHIYPSRRSALRATRGLSTGSGVGLGKITDAVSVENYAPGIIANTEAYYAASAVLEVALALSQEPDIARALFPLVDSALCTLSTLPAEAAPAPAEFPRLPAMSVADQFSLDAIQVAGWSPSLVDCAQCGRPGPHRAFHAQAGGAVCVTCRPPGSATPPPEAVRYLWLLQQHRDEVAAEVAQGDSTHSIARVAHSLLLGHIRSHVDEGLPALSAL</sequence>
<proteinExistence type="inferred from homology"/>
<dbReference type="Gene3D" id="1.20.1440.120">
    <property type="entry name" value="Recombination protein O, C-terminal domain"/>
    <property type="match status" value="1"/>
</dbReference>
<dbReference type="SUPFAM" id="SSF57863">
    <property type="entry name" value="ArfGap/RecO-like zinc finger"/>
    <property type="match status" value="1"/>
</dbReference>
<evidence type="ECO:0000259" key="9">
    <source>
        <dbReference type="Pfam" id="PF11967"/>
    </source>
</evidence>
<evidence type="ECO:0000256" key="2">
    <source>
        <dbReference type="ARBA" id="ARBA00007452"/>
    </source>
</evidence>
<dbReference type="InterPro" id="IPR022572">
    <property type="entry name" value="DNA_rep/recomb_RecO_N"/>
</dbReference>
<dbReference type="InterPro" id="IPR003717">
    <property type="entry name" value="RecO"/>
</dbReference>
<dbReference type="RefSeq" id="WP_151844438.1">
    <property type="nucleotide sequence ID" value="NZ_WBZJ01000002.1"/>
</dbReference>
<protein>
    <recommendedName>
        <fullName evidence="3 8">DNA repair protein RecO</fullName>
    </recommendedName>
    <alternativeName>
        <fullName evidence="7 8">Recombination protein O</fullName>
    </alternativeName>
</protein>
<comment type="function">
    <text evidence="1 8">Involved in DNA repair and RecF pathway recombination.</text>
</comment>
<evidence type="ECO:0000313" key="11">
    <source>
        <dbReference type="Proteomes" id="UP000436181"/>
    </source>
</evidence>
<dbReference type="EMBL" id="WBZJ01000002">
    <property type="protein sequence ID" value="KAB3520900.1"/>
    <property type="molecule type" value="Genomic_DNA"/>
</dbReference>
<accession>A0ABQ6VD92</accession>
<dbReference type="Pfam" id="PF11967">
    <property type="entry name" value="RecO_N"/>
    <property type="match status" value="1"/>
</dbReference>
<comment type="caution">
    <text evidence="10">The sequence shown here is derived from an EMBL/GenBank/DDBJ whole genome shotgun (WGS) entry which is preliminary data.</text>
</comment>
<dbReference type="Proteomes" id="UP000436181">
    <property type="component" value="Unassembled WGS sequence"/>
</dbReference>
<keyword evidence="11" id="KW-1185">Reference proteome</keyword>